<proteinExistence type="inferred from homology"/>
<dbReference type="Gene3D" id="1.10.418.20">
    <property type="match status" value="1"/>
</dbReference>
<dbReference type="Gene3D" id="3.40.395.10">
    <property type="entry name" value="Adenoviral Proteinase, Chain A"/>
    <property type="match status" value="1"/>
</dbReference>
<protein>
    <recommendedName>
        <fullName evidence="6">Ubiquitin-like protease family profile domain-containing protein</fullName>
    </recommendedName>
</protein>
<feature type="region of interest" description="Disordered" evidence="5">
    <location>
        <begin position="187"/>
        <end position="260"/>
    </location>
</feature>
<comment type="similarity">
    <text evidence="1">Belongs to the peptidase C48 family.</text>
</comment>
<dbReference type="Pfam" id="PF02902">
    <property type="entry name" value="Peptidase_C48"/>
    <property type="match status" value="1"/>
</dbReference>
<dbReference type="PANTHER" id="PTHR46915">
    <property type="entry name" value="UBIQUITIN-LIKE PROTEASE 4-RELATED"/>
    <property type="match status" value="1"/>
</dbReference>
<feature type="region of interest" description="Disordered" evidence="5">
    <location>
        <begin position="311"/>
        <end position="376"/>
    </location>
</feature>
<feature type="domain" description="Ubiquitin-like protease family profile" evidence="6">
    <location>
        <begin position="71"/>
        <end position="490"/>
    </location>
</feature>
<reference evidence="8" key="1">
    <citation type="journal article" date="2015" name="PLoS Genet.">
        <title>Genome Sequence and Transcriptome Analyses of Chrysochromulina tobin: Metabolic Tools for Enhanced Algal Fitness in the Prominent Order Prymnesiales (Haptophyceae).</title>
        <authorList>
            <person name="Hovde B.T."/>
            <person name="Deodato C.R."/>
            <person name="Hunsperger H.M."/>
            <person name="Ryken S.A."/>
            <person name="Yost W."/>
            <person name="Jha R.K."/>
            <person name="Patterson J."/>
            <person name="Monnat R.J. Jr."/>
            <person name="Barlow S.B."/>
            <person name="Starkenburg S.R."/>
            <person name="Cattolico R.A."/>
        </authorList>
    </citation>
    <scope>NUCLEOTIDE SEQUENCE</scope>
    <source>
        <strain evidence="8">CCMP291</strain>
    </source>
</reference>
<feature type="compositionally biased region" description="Basic and acidic residues" evidence="5">
    <location>
        <begin position="336"/>
        <end position="364"/>
    </location>
</feature>
<evidence type="ECO:0000256" key="4">
    <source>
        <dbReference type="ARBA" id="ARBA00022807"/>
    </source>
</evidence>
<dbReference type="InterPro" id="IPR003653">
    <property type="entry name" value="Peptidase_C48_C"/>
</dbReference>
<evidence type="ECO:0000256" key="3">
    <source>
        <dbReference type="ARBA" id="ARBA00022801"/>
    </source>
</evidence>
<dbReference type="Proteomes" id="UP000037460">
    <property type="component" value="Unassembled WGS sequence"/>
</dbReference>
<dbReference type="OrthoDB" id="442460at2759"/>
<dbReference type="GO" id="GO:0016926">
    <property type="term" value="P:protein desumoylation"/>
    <property type="evidence" value="ECO:0007669"/>
    <property type="project" value="UniProtKB-ARBA"/>
</dbReference>
<evidence type="ECO:0000313" key="7">
    <source>
        <dbReference type="EMBL" id="KOO24919.1"/>
    </source>
</evidence>
<evidence type="ECO:0000259" key="6">
    <source>
        <dbReference type="PROSITE" id="PS50600"/>
    </source>
</evidence>
<comment type="caution">
    <text evidence="7">The sequence shown here is derived from an EMBL/GenBank/DDBJ whole genome shotgun (WGS) entry which is preliminary data.</text>
</comment>
<evidence type="ECO:0000313" key="8">
    <source>
        <dbReference type="Proteomes" id="UP000037460"/>
    </source>
</evidence>
<dbReference type="GO" id="GO:0006508">
    <property type="term" value="P:proteolysis"/>
    <property type="evidence" value="ECO:0007669"/>
    <property type="project" value="UniProtKB-KW"/>
</dbReference>
<keyword evidence="3" id="KW-0378">Hydrolase</keyword>
<dbReference type="PROSITE" id="PS50600">
    <property type="entry name" value="ULP_PROTEASE"/>
    <property type="match status" value="1"/>
</dbReference>
<organism evidence="7 8">
    <name type="scientific">Chrysochromulina tobinii</name>
    <dbReference type="NCBI Taxonomy" id="1460289"/>
    <lineage>
        <taxon>Eukaryota</taxon>
        <taxon>Haptista</taxon>
        <taxon>Haptophyta</taxon>
        <taxon>Prymnesiophyceae</taxon>
        <taxon>Prymnesiales</taxon>
        <taxon>Chrysochromulinaceae</taxon>
        <taxon>Chrysochromulina</taxon>
    </lineage>
</organism>
<evidence type="ECO:0000256" key="5">
    <source>
        <dbReference type="SAM" id="MobiDB-lite"/>
    </source>
</evidence>
<name>A0A0M0JE92_9EUKA</name>
<keyword evidence="8" id="KW-1185">Reference proteome</keyword>
<dbReference type="InterPro" id="IPR038765">
    <property type="entry name" value="Papain-like_cys_pep_sf"/>
</dbReference>
<dbReference type="PANTHER" id="PTHR46915:SF2">
    <property type="entry name" value="UBIQUITIN-LIKE PROTEASE 4"/>
    <property type="match status" value="1"/>
</dbReference>
<keyword evidence="4" id="KW-0788">Thiol protease</keyword>
<accession>A0A0M0JE92</accession>
<feature type="compositionally biased region" description="Pro residues" evidence="5">
    <location>
        <begin position="198"/>
        <end position="215"/>
    </location>
</feature>
<sequence length="592" mass="64428">MPSKRKARADPISIDLCNTDDEDDGTAAVAAAVDATKPAAGRRSSRIASQARKPDEAVLLHFPSEDAKERITLTYADVRRLKSGARGAAPETLLLSDNLVDLYIKYLSGPPQQLCAKFIPGLDEKSRSHVHMFSAFFLKRLKTTITKGLSMHTMMKWNENKVLFTHLRAFLEFYWARQFESRPIEGYPRSGRPLADEPLPPPNEPPCVPPPQPPTRPKRVRYGASSSDVATRRAASLSTAEVLGRRRASRGVGGAASEPIDADACADPLVDALDGENSSLSGGRPLRRAAKQSMQRIEWLKSDEEAWREVDRQQEGRGVRQRRSTATARTEAMEEADAKKARREFEAREATKSDRQVARLRRGDSAPVASSTTVPAMAPREATGDAQALAMAPREATVGDAQAADEAEDVVLLMVAEEGPTVEAMVAAEEGAADQDTVGAQVGAPKDHLEVEEETWFSTERMPNIILKKVPQQKNDYDCGLYMLTFIEQLAAAEELPSFETADGLIAHFSGATLPKQEAIDEKRANFYKGVFKLAEAQSQPDDPIVHSDWDGEELEEPRPGKRQRGGRAGALAGDGAGGTGDPAVPVVTSVE</sequence>
<evidence type="ECO:0000256" key="1">
    <source>
        <dbReference type="ARBA" id="ARBA00005234"/>
    </source>
</evidence>
<gene>
    <name evidence="7" type="ORF">Ctob_004508</name>
</gene>
<dbReference type="EMBL" id="JWZX01003038">
    <property type="protein sequence ID" value="KOO24919.1"/>
    <property type="molecule type" value="Genomic_DNA"/>
</dbReference>
<feature type="region of interest" description="Disordered" evidence="5">
    <location>
        <begin position="539"/>
        <end position="592"/>
    </location>
</feature>
<dbReference type="SUPFAM" id="SSF54001">
    <property type="entry name" value="Cysteine proteinases"/>
    <property type="match status" value="1"/>
</dbReference>
<dbReference type="GO" id="GO:0008234">
    <property type="term" value="F:cysteine-type peptidase activity"/>
    <property type="evidence" value="ECO:0007669"/>
    <property type="project" value="UniProtKB-KW"/>
</dbReference>
<keyword evidence="2" id="KW-0645">Protease</keyword>
<dbReference type="AlphaFoldDB" id="A0A0M0JE92"/>
<feature type="compositionally biased region" description="Gly residues" evidence="5">
    <location>
        <begin position="567"/>
        <end position="581"/>
    </location>
</feature>
<evidence type="ECO:0000256" key="2">
    <source>
        <dbReference type="ARBA" id="ARBA00022670"/>
    </source>
</evidence>